<dbReference type="EMBL" id="JAIQUM010000236">
    <property type="protein sequence ID" value="MBZ5753953.1"/>
    <property type="molecule type" value="Genomic_DNA"/>
</dbReference>
<keyword evidence="2" id="KW-0560">Oxidoreductase</keyword>
<dbReference type="PRINTS" id="PR00081">
    <property type="entry name" value="GDHRDH"/>
</dbReference>
<dbReference type="RefSeq" id="WP_224142337.1">
    <property type="nucleotide sequence ID" value="NZ_JAIQUM010000236.1"/>
</dbReference>
<dbReference type="InterPro" id="IPR020904">
    <property type="entry name" value="Sc_DH/Rdtase_CS"/>
</dbReference>
<name>A0ABS7V036_9BACI</name>
<sequence length="219" mass="23797">IVGRNLEKAEKVVQEIEAEGGTAKAFQADVSTRSDVEKVADEIEQWSGSFEILLNAPGKNSTTPFLELEMDEYDDIMDVNLKGLVVINQIFAKRMIDKGTKGSIINVSSVSSTTPLSKVFTYSVSKAGVNSMTQFLAREFAPHGIRVNAIIPGFFPAEQNRKILSEERTASIMAHTPMNRFGEAEELQGATVWLASDKASSFVTGALIRVDGGFGSMTI</sequence>
<reference evidence="3" key="1">
    <citation type="submission" date="2024-05" db="EMBL/GenBank/DDBJ databases">
        <title>Metabacillus sp. nov., isolated from the rhizosphere soil of tomato plants.</title>
        <authorList>
            <person name="Ma R."/>
        </authorList>
    </citation>
    <scope>NUCLEOTIDE SEQUENCE</scope>
    <source>
        <strain evidence="3">DBTR6</strain>
    </source>
</reference>
<dbReference type="PRINTS" id="PR00080">
    <property type="entry name" value="SDRFAMILY"/>
</dbReference>
<gene>
    <name evidence="3" type="ORF">K9V48_28255</name>
</gene>
<evidence type="ECO:0000313" key="4">
    <source>
        <dbReference type="Proteomes" id="UP001165287"/>
    </source>
</evidence>
<accession>A0ABS7V036</accession>
<protein>
    <submittedName>
        <fullName evidence="3">SDR family oxidoreductase</fullName>
    </submittedName>
</protein>
<dbReference type="Gene3D" id="3.40.50.720">
    <property type="entry name" value="NAD(P)-binding Rossmann-like Domain"/>
    <property type="match status" value="1"/>
</dbReference>
<feature type="non-terminal residue" evidence="3">
    <location>
        <position position="1"/>
    </location>
</feature>
<dbReference type="InterPro" id="IPR002347">
    <property type="entry name" value="SDR_fam"/>
</dbReference>
<evidence type="ECO:0000313" key="3">
    <source>
        <dbReference type="EMBL" id="MBZ5753953.1"/>
    </source>
</evidence>
<dbReference type="PANTHER" id="PTHR42760:SF115">
    <property type="entry name" value="3-OXOACYL-[ACYL-CARRIER-PROTEIN] REDUCTASE FABG"/>
    <property type="match status" value="1"/>
</dbReference>
<comment type="similarity">
    <text evidence="1">Belongs to the short-chain dehydrogenases/reductases (SDR) family.</text>
</comment>
<evidence type="ECO:0000256" key="1">
    <source>
        <dbReference type="ARBA" id="ARBA00006484"/>
    </source>
</evidence>
<dbReference type="PROSITE" id="PS00061">
    <property type="entry name" value="ADH_SHORT"/>
    <property type="match status" value="1"/>
</dbReference>
<organism evidence="3 4">
    <name type="scientific">Metabacillus rhizolycopersici</name>
    <dbReference type="NCBI Taxonomy" id="2875709"/>
    <lineage>
        <taxon>Bacteria</taxon>
        <taxon>Bacillati</taxon>
        <taxon>Bacillota</taxon>
        <taxon>Bacilli</taxon>
        <taxon>Bacillales</taxon>
        <taxon>Bacillaceae</taxon>
        <taxon>Metabacillus</taxon>
    </lineage>
</organism>
<evidence type="ECO:0000256" key="2">
    <source>
        <dbReference type="ARBA" id="ARBA00023002"/>
    </source>
</evidence>
<keyword evidence="4" id="KW-1185">Reference proteome</keyword>
<dbReference type="SUPFAM" id="SSF51735">
    <property type="entry name" value="NAD(P)-binding Rossmann-fold domains"/>
    <property type="match status" value="1"/>
</dbReference>
<comment type="caution">
    <text evidence="3">The sequence shown here is derived from an EMBL/GenBank/DDBJ whole genome shotgun (WGS) entry which is preliminary data.</text>
</comment>
<dbReference type="InterPro" id="IPR036291">
    <property type="entry name" value="NAD(P)-bd_dom_sf"/>
</dbReference>
<proteinExistence type="inferred from homology"/>
<dbReference type="Pfam" id="PF13561">
    <property type="entry name" value="adh_short_C2"/>
    <property type="match status" value="1"/>
</dbReference>
<dbReference type="PANTHER" id="PTHR42760">
    <property type="entry name" value="SHORT-CHAIN DEHYDROGENASES/REDUCTASES FAMILY MEMBER"/>
    <property type="match status" value="1"/>
</dbReference>
<dbReference type="Proteomes" id="UP001165287">
    <property type="component" value="Unassembled WGS sequence"/>
</dbReference>